<dbReference type="InterPro" id="IPR029001">
    <property type="entry name" value="ITPase-like_fam"/>
</dbReference>
<dbReference type="STRING" id="161896.UL81_02500"/>
<comment type="cofactor">
    <cofactor evidence="1 3">
        <name>a divalent metal cation</name>
        <dbReference type="ChEBI" id="CHEBI:60240"/>
    </cofactor>
</comment>
<dbReference type="Proteomes" id="UP000033566">
    <property type="component" value="Chromosome"/>
</dbReference>
<dbReference type="PATRIC" id="fig|161896.4.peg.491"/>
<dbReference type="GO" id="GO:0047429">
    <property type="term" value="F:nucleoside triphosphate diphosphatase activity"/>
    <property type="evidence" value="ECO:0007669"/>
    <property type="project" value="UniProtKB-EC"/>
</dbReference>
<dbReference type="RefSeq" id="WP_035106711.1">
    <property type="nucleotide sequence ID" value="NZ_CP011311.1"/>
</dbReference>
<dbReference type="HOGENOM" id="CLU_040416_1_2_11"/>
<protein>
    <recommendedName>
        <fullName evidence="3">Nucleoside triphosphate pyrophosphatase</fullName>
        <ecNumber evidence="3">3.6.1.9</ecNumber>
    </recommendedName>
    <alternativeName>
        <fullName evidence="3">Nucleotide pyrophosphatase</fullName>
        <shortName evidence="3">Nucleotide PPase</shortName>
    </alternativeName>
</protein>
<dbReference type="InterPro" id="IPR003697">
    <property type="entry name" value="Maf-like"/>
</dbReference>
<keyword evidence="3" id="KW-0963">Cytoplasm</keyword>
<evidence type="ECO:0000256" key="1">
    <source>
        <dbReference type="ARBA" id="ARBA00001968"/>
    </source>
</evidence>
<name>A0A0F6T9V8_9CORY</name>
<evidence type="ECO:0000256" key="3">
    <source>
        <dbReference type="HAMAP-Rule" id="MF_00528"/>
    </source>
</evidence>
<evidence type="ECO:0000313" key="5">
    <source>
        <dbReference type="Proteomes" id="UP000033566"/>
    </source>
</evidence>
<dbReference type="KEGG" id="ccj:UL81_02500"/>
<dbReference type="GO" id="GO:0009117">
    <property type="term" value="P:nucleotide metabolic process"/>
    <property type="evidence" value="ECO:0007669"/>
    <property type="project" value="UniProtKB-KW"/>
</dbReference>
<gene>
    <name evidence="4" type="ORF">UL81_02500</name>
</gene>
<evidence type="ECO:0000313" key="4">
    <source>
        <dbReference type="EMBL" id="AKE38481.1"/>
    </source>
</evidence>
<keyword evidence="2 3" id="KW-0378">Hydrolase</keyword>
<dbReference type="OrthoDB" id="3527985at2"/>
<accession>A0A0F6T9V8</accession>
<comment type="function">
    <text evidence="3">Nucleoside triphosphate pyrophosphatase. May have a dual role in cell division arrest and in preventing the incorporation of modified nucleotides into cellular nucleic acids.</text>
</comment>
<comment type="catalytic activity">
    <reaction evidence="3">
        <text>a ribonucleoside 5'-triphosphate + H2O = a ribonucleoside 5'-phosphate + diphosphate + H(+)</text>
        <dbReference type="Rhea" id="RHEA:23996"/>
        <dbReference type="ChEBI" id="CHEBI:15377"/>
        <dbReference type="ChEBI" id="CHEBI:15378"/>
        <dbReference type="ChEBI" id="CHEBI:33019"/>
        <dbReference type="ChEBI" id="CHEBI:58043"/>
        <dbReference type="ChEBI" id="CHEBI:61557"/>
        <dbReference type="EC" id="3.6.1.9"/>
    </reaction>
</comment>
<organism evidence="4 5">
    <name type="scientific">Corynebacterium camporealensis</name>
    <dbReference type="NCBI Taxonomy" id="161896"/>
    <lineage>
        <taxon>Bacteria</taxon>
        <taxon>Bacillati</taxon>
        <taxon>Actinomycetota</taxon>
        <taxon>Actinomycetes</taxon>
        <taxon>Mycobacteriales</taxon>
        <taxon>Corynebacteriaceae</taxon>
        <taxon>Corynebacterium</taxon>
    </lineage>
</organism>
<dbReference type="Pfam" id="PF02545">
    <property type="entry name" value="Maf"/>
    <property type="match status" value="1"/>
</dbReference>
<comment type="similarity">
    <text evidence="3">Belongs to the Maf family.</text>
</comment>
<proteinExistence type="inferred from homology"/>
<dbReference type="EMBL" id="CP011311">
    <property type="protein sequence ID" value="AKE38481.1"/>
    <property type="molecule type" value="Genomic_DNA"/>
</dbReference>
<dbReference type="PANTHER" id="PTHR43213">
    <property type="entry name" value="BIFUNCTIONAL DTTP/UTP PYROPHOSPHATASE/METHYLTRANSFERASE PROTEIN-RELATED"/>
    <property type="match status" value="1"/>
</dbReference>
<dbReference type="PANTHER" id="PTHR43213:SF5">
    <property type="entry name" value="BIFUNCTIONAL DTTP_UTP PYROPHOSPHATASE_METHYLTRANSFERASE PROTEIN-RELATED"/>
    <property type="match status" value="1"/>
</dbReference>
<dbReference type="EC" id="3.6.1.9" evidence="3"/>
<dbReference type="SUPFAM" id="SSF52972">
    <property type="entry name" value="ITPase-like"/>
    <property type="match status" value="1"/>
</dbReference>
<dbReference type="HAMAP" id="MF_00528">
    <property type="entry name" value="Maf"/>
    <property type="match status" value="1"/>
</dbReference>
<feature type="active site" description="Proton acceptor" evidence="3">
    <location>
        <position position="79"/>
    </location>
</feature>
<sequence>MRIVLASQSPSRASILRSAGVEPVLRPADVDEETIQAELAGHPPAEIVAALATAKAEAVAPDVAGATEGDGDTVIIGGDSMLLLDGELQGKPHTVDNTIARWRAQAGKQAELLTGHCVIYGDQRHVETARTVLRFAPISEVDIAKYARSGEPLQCAGAFTLEALGGWFIDRIEGDPSSVIGLSLPVVRRALYSFGFNASDFWENS</sequence>
<comment type="caution">
    <text evidence="3">Lacks conserved residue(s) required for the propagation of feature annotation.</text>
</comment>
<keyword evidence="3" id="KW-0546">Nucleotide metabolism</keyword>
<reference evidence="4 5" key="1">
    <citation type="journal article" date="2015" name="Genome Announc.">
        <title>Complete Genome Sequence of Corynebacterium camporealensis DSM 44610, Isolated from the Milk of a Manchega Sheep with Subclinical Mastitis.</title>
        <authorList>
            <person name="Ruckert C."/>
            <person name="Albersmeier A."/>
            <person name="Winkler A."/>
            <person name="Tauch A."/>
        </authorList>
    </citation>
    <scope>NUCLEOTIDE SEQUENCE [LARGE SCALE GENOMIC DNA]</scope>
    <source>
        <strain evidence="4 5">DSM 44610</strain>
    </source>
</reference>
<comment type="subcellular location">
    <subcellularLocation>
        <location evidence="3">Cytoplasm</location>
    </subcellularLocation>
</comment>
<dbReference type="AlphaFoldDB" id="A0A0F6T9V8"/>
<evidence type="ECO:0000256" key="2">
    <source>
        <dbReference type="ARBA" id="ARBA00022801"/>
    </source>
</evidence>
<dbReference type="NCBIfam" id="TIGR00172">
    <property type="entry name" value="maf"/>
    <property type="match status" value="1"/>
</dbReference>
<dbReference type="CDD" id="cd00555">
    <property type="entry name" value="Maf"/>
    <property type="match status" value="1"/>
</dbReference>
<dbReference type="GO" id="GO:0005737">
    <property type="term" value="C:cytoplasm"/>
    <property type="evidence" value="ECO:0007669"/>
    <property type="project" value="UniProtKB-SubCell"/>
</dbReference>
<keyword evidence="5" id="KW-1185">Reference proteome</keyword>
<dbReference type="Gene3D" id="3.90.950.10">
    <property type="match status" value="1"/>
</dbReference>
<dbReference type="PIRSF" id="PIRSF006305">
    <property type="entry name" value="Maf"/>
    <property type="match status" value="1"/>
</dbReference>
<comment type="catalytic activity">
    <reaction evidence="3">
        <text>a 2'-deoxyribonucleoside 5'-triphosphate + H2O = a 2'-deoxyribonucleoside 5'-phosphate + diphosphate + H(+)</text>
        <dbReference type="Rhea" id="RHEA:44644"/>
        <dbReference type="ChEBI" id="CHEBI:15377"/>
        <dbReference type="ChEBI" id="CHEBI:15378"/>
        <dbReference type="ChEBI" id="CHEBI:33019"/>
        <dbReference type="ChEBI" id="CHEBI:61560"/>
        <dbReference type="ChEBI" id="CHEBI:65317"/>
        <dbReference type="EC" id="3.6.1.9"/>
    </reaction>
</comment>